<evidence type="ECO:0000313" key="1">
    <source>
        <dbReference type="EMBL" id="UXY15800.1"/>
    </source>
</evidence>
<reference evidence="1" key="1">
    <citation type="submission" date="2022-10" db="EMBL/GenBank/DDBJ databases">
        <title>Chitiniphilus purpureus sp. nov., a novel chitin-degrading bacterium isolated from crawfish pond sediment.</title>
        <authorList>
            <person name="Li K."/>
        </authorList>
    </citation>
    <scope>NUCLEOTIDE SEQUENCE</scope>
    <source>
        <strain evidence="1">CD1</strain>
    </source>
</reference>
<dbReference type="EMBL" id="CP106753">
    <property type="protein sequence ID" value="UXY15800.1"/>
    <property type="molecule type" value="Genomic_DNA"/>
</dbReference>
<sequence length="388" mass="43026">MATVYRYWEHSIAVEWQGDCKDAKDFLAAYLEPYFEIEDVEQLPELVTHIRVSLGPILKELPDDQQATSIIIDASKGFLHCTGRVVPTTEGILVLIQPFGVLVSVNRIAKNIEVWARSVESLRVPLLRIIEDFILNEVQLHGGVVLHASGVVAGGQAILLVGNKKAGKTTGLSRLLSAFDASKLANDNVCLALRNGVLTARGWPAFFKVSAATIAAVRELNHDFPIAVRDELSNDEALWAVYEKVALYPLQSAQRFGKEIEPEAPLGGLIFPEYRHDIGPGLSTISIDEVATKLPIYLQGIRNPNHCDWLGLNPVGEGQVLKRLEELVECMRHDQIPLYHLRWAPSLEELFARVNELRPFHIGLGACRTANRIEDNWPALPEASAPTF</sequence>
<name>A0ABY6DN53_9NEIS</name>
<dbReference type="Gene3D" id="3.40.50.300">
    <property type="entry name" value="P-loop containing nucleotide triphosphate hydrolases"/>
    <property type="match status" value="1"/>
</dbReference>
<protein>
    <recommendedName>
        <fullName evidence="3">HPr kinase</fullName>
    </recommendedName>
</protein>
<keyword evidence="2" id="KW-1185">Reference proteome</keyword>
<organism evidence="1 2">
    <name type="scientific">Chitiniphilus purpureus</name>
    <dbReference type="NCBI Taxonomy" id="2981137"/>
    <lineage>
        <taxon>Bacteria</taxon>
        <taxon>Pseudomonadati</taxon>
        <taxon>Pseudomonadota</taxon>
        <taxon>Betaproteobacteria</taxon>
        <taxon>Neisseriales</taxon>
        <taxon>Chitinibacteraceae</taxon>
        <taxon>Chitiniphilus</taxon>
    </lineage>
</organism>
<evidence type="ECO:0008006" key="3">
    <source>
        <dbReference type="Google" id="ProtNLM"/>
    </source>
</evidence>
<proteinExistence type="predicted"/>
<dbReference type="InterPro" id="IPR027417">
    <property type="entry name" value="P-loop_NTPase"/>
</dbReference>
<dbReference type="SUPFAM" id="SSF53795">
    <property type="entry name" value="PEP carboxykinase-like"/>
    <property type="match status" value="1"/>
</dbReference>
<dbReference type="Proteomes" id="UP001061302">
    <property type="component" value="Chromosome"/>
</dbReference>
<gene>
    <name evidence="1" type="ORF">N8I74_01930</name>
</gene>
<accession>A0ABY6DN53</accession>
<dbReference type="RefSeq" id="WP_263125235.1">
    <property type="nucleotide sequence ID" value="NZ_CP106753.1"/>
</dbReference>
<evidence type="ECO:0000313" key="2">
    <source>
        <dbReference type="Proteomes" id="UP001061302"/>
    </source>
</evidence>